<accession>A0A9W5U0H7</accession>
<dbReference type="SMART" id="SM00646">
    <property type="entry name" value="Ami_3"/>
    <property type="match status" value="1"/>
</dbReference>
<evidence type="ECO:0000259" key="3">
    <source>
        <dbReference type="SMART" id="SM00646"/>
    </source>
</evidence>
<dbReference type="InterPro" id="IPR050695">
    <property type="entry name" value="N-acetylmuramoyl_amidase_3"/>
</dbReference>
<dbReference type="Pfam" id="PF01520">
    <property type="entry name" value="Amidase_3"/>
    <property type="match status" value="1"/>
</dbReference>
<keyword evidence="5" id="KW-1185">Reference proteome</keyword>
<feature type="compositionally biased region" description="Basic and acidic residues" evidence="2">
    <location>
        <begin position="91"/>
        <end position="120"/>
    </location>
</feature>
<organism evidence="4 5">
    <name type="scientific">Lentibacillus populi</name>
    <dbReference type="NCBI Taxonomy" id="1827502"/>
    <lineage>
        <taxon>Bacteria</taxon>
        <taxon>Bacillati</taxon>
        <taxon>Bacillota</taxon>
        <taxon>Bacilli</taxon>
        <taxon>Bacillales</taxon>
        <taxon>Bacillaceae</taxon>
        <taxon>Lentibacillus</taxon>
    </lineage>
</organism>
<reference evidence="4" key="1">
    <citation type="journal article" date="2014" name="Int. J. Syst. Evol. Microbiol.">
        <title>Complete genome sequence of Corynebacterium casei LMG S-19264T (=DSM 44701T), isolated from a smear-ripened cheese.</title>
        <authorList>
            <consortium name="US DOE Joint Genome Institute (JGI-PGF)"/>
            <person name="Walter F."/>
            <person name="Albersmeier A."/>
            <person name="Kalinowski J."/>
            <person name="Ruckert C."/>
        </authorList>
    </citation>
    <scope>NUCLEOTIDE SEQUENCE</scope>
    <source>
        <strain evidence="4">CGMCC 1.15454</strain>
    </source>
</reference>
<dbReference type="PANTHER" id="PTHR30404:SF0">
    <property type="entry name" value="N-ACETYLMURAMOYL-L-ALANINE AMIDASE AMIC"/>
    <property type="match status" value="1"/>
</dbReference>
<feature type="compositionally biased region" description="Polar residues" evidence="2">
    <location>
        <begin position="123"/>
        <end position="132"/>
    </location>
</feature>
<gene>
    <name evidence="4" type="ORF">GCM10011409_33770</name>
</gene>
<dbReference type="InterPro" id="IPR002508">
    <property type="entry name" value="MurNAc-LAA_cat"/>
</dbReference>
<dbReference type="AlphaFoldDB" id="A0A9W5U0H7"/>
<keyword evidence="1" id="KW-0378">Hydrolase</keyword>
<reference evidence="4" key="2">
    <citation type="submission" date="2020-09" db="EMBL/GenBank/DDBJ databases">
        <authorList>
            <person name="Sun Q."/>
            <person name="Zhou Y."/>
        </authorList>
    </citation>
    <scope>NUCLEOTIDE SEQUENCE</scope>
    <source>
        <strain evidence="4">CGMCC 1.15454</strain>
    </source>
</reference>
<feature type="compositionally biased region" description="Basic and acidic residues" evidence="2">
    <location>
        <begin position="134"/>
        <end position="143"/>
    </location>
</feature>
<proteinExistence type="predicted"/>
<evidence type="ECO:0000256" key="2">
    <source>
        <dbReference type="SAM" id="MobiDB-lite"/>
    </source>
</evidence>
<dbReference type="GO" id="GO:0008745">
    <property type="term" value="F:N-acetylmuramoyl-L-alanine amidase activity"/>
    <property type="evidence" value="ECO:0007669"/>
    <property type="project" value="InterPro"/>
</dbReference>
<evidence type="ECO:0000313" key="5">
    <source>
        <dbReference type="Proteomes" id="UP000621492"/>
    </source>
</evidence>
<comment type="caution">
    <text evidence="4">The sequence shown here is derived from an EMBL/GenBank/DDBJ whole genome shotgun (WGS) entry which is preliminary data.</text>
</comment>
<dbReference type="EMBL" id="BMJD01000034">
    <property type="protein sequence ID" value="GGB53427.1"/>
    <property type="molecule type" value="Genomic_DNA"/>
</dbReference>
<dbReference type="CDD" id="cd02696">
    <property type="entry name" value="MurNAc-LAA"/>
    <property type="match status" value="1"/>
</dbReference>
<feature type="region of interest" description="Disordered" evidence="2">
    <location>
        <begin position="91"/>
        <end position="184"/>
    </location>
</feature>
<feature type="compositionally biased region" description="Basic and acidic residues" evidence="2">
    <location>
        <begin position="172"/>
        <end position="184"/>
    </location>
</feature>
<dbReference type="Gene3D" id="3.40.630.40">
    <property type="entry name" value="Zn-dependent exopeptidases"/>
    <property type="match status" value="1"/>
</dbReference>
<dbReference type="RefSeq" id="WP_088049997.1">
    <property type="nucleotide sequence ID" value="NZ_BMJD01000034.1"/>
</dbReference>
<dbReference type="GO" id="GO:0009253">
    <property type="term" value="P:peptidoglycan catabolic process"/>
    <property type="evidence" value="ECO:0007669"/>
    <property type="project" value="InterPro"/>
</dbReference>
<dbReference type="Proteomes" id="UP000621492">
    <property type="component" value="Unassembled WGS sequence"/>
</dbReference>
<evidence type="ECO:0000313" key="4">
    <source>
        <dbReference type="EMBL" id="GGB53427.1"/>
    </source>
</evidence>
<dbReference type="SUPFAM" id="SSF53187">
    <property type="entry name" value="Zn-dependent exopeptidases"/>
    <property type="match status" value="1"/>
</dbReference>
<protein>
    <recommendedName>
        <fullName evidence="3">MurNAc-LAA domain-containing protein</fullName>
    </recommendedName>
</protein>
<name>A0A9W5U0H7_9BACI</name>
<evidence type="ECO:0000256" key="1">
    <source>
        <dbReference type="ARBA" id="ARBA00022801"/>
    </source>
</evidence>
<sequence>MKNKLIIGIGFFICLFIFIPTVNAESGQLYKVETSTAELRAEPGQEAEIIAELEGGDDITVFQQSFGWGRTFYNGKEAWVALYKLTEIKEEKETTDTEKSAEKKADHEKVPGGTKMKPEDSDSPSSQVSVENNKPVKETKVDQDQSDSPAAAEAWDVANGAEGRLLSPVQIENKDKQKDQRDNKALAGHHVVIDPGHGGKDSGAIAQDVYEKTLTLATAKEVADKLHDEGASVTLTRTDDTFISLDERVQISTNHDTDAFISLHYNAFTKPAVKGISSYYYAGDNDQKLARSIQSSLTKNVGLHDRGVNQANFQVLRENSDPAVLIELGFISNPDERKTIQTAAYQKKAADAITSGLENYFTD</sequence>
<dbReference type="PANTHER" id="PTHR30404">
    <property type="entry name" value="N-ACETYLMURAMOYL-L-ALANINE AMIDASE"/>
    <property type="match status" value="1"/>
</dbReference>
<dbReference type="Gene3D" id="2.30.30.40">
    <property type="entry name" value="SH3 Domains"/>
    <property type="match status" value="1"/>
</dbReference>
<dbReference type="GO" id="GO:0030288">
    <property type="term" value="C:outer membrane-bounded periplasmic space"/>
    <property type="evidence" value="ECO:0007669"/>
    <property type="project" value="TreeGrafter"/>
</dbReference>
<feature type="domain" description="MurNAc-LAA" evidence="3">
    <location>
        <begin position="249"/>
        <end position="358"/>
    </location>
</feature>
<dbReference type="GO" id="GO:0071555">
    <property type="term" value="P:cell wall organization"/>
    <property type="evidence" value="ECO:0007669"/>
    <property type="project" value="UniProtKB-KW"/>
</dbReference>